<dbReference type="WBParaSite" id="Hba_13639">
    <property type="protein sequence ID" value="Hba_13639"/>
    <property type="gene ID" value="Hba_13639"/>
</dbReference>
<organism evidence="2 3">
    <name type="scientific">Heterorhabditis bacteriophora</name>
    <name type="common">Entomopathogenic nematode worm</name>
    <dbReference type="NCBI Taxonomy" id="37862"/>
    <lineage>
        <taxon>Eukaryota</taxon>
        <taxon>Metazoa</taxon>
        <taxon>Ecdysozoa</taxon>
        <taxon>Nematoda</taxon>
        <taxon>Chromadorea</taxon>
        <taxon>Rhabditida</taxon>
        <taxon>Rhabditina</taxon>
        <taxon>Rhabditomorpha</taxon>
        <taxon>Strongyloidea</taxon>
        <taxon>Heterorhabditidae</taxon>
        <taxon>Heterorhabditis</taxon>
    </lineage>
</organism>
<keyword evidence="1" id="KW-0812">Transmembrane</keyword>
<dbReference type="SUPFAM" id="SSF52833">
    <property type="entry name" value="Thioredoxin-like"/>
    <property type="match status" value="1"/>
</dbReference>
<dbReference type="InterPro" id="IPR036249">
    <property type="entry name" value="Thioredoxin-like_sf"/>
</dbReference>
<dbReference type="Gene3D" id="3.40.30.10">
    <property type="entry name" value="Glutaredoxin"/>
    <property type="match status" value="1"/>
</dbReference>
<sequence>MSNNVFVLTIGDLNVTRFSCFGIIGLYFSAMWCPSCRQFTPKLVDKGKENPLAVFEEWEMKLTKSA</sequence>
<keyword evidence="2" id="KW-1185">Reference proteome</keyword>
<evidence type="ECO:0000256" key="1">
    <source>
        <dbReference type="SAM" id="Phobius"/>
    </source>
</evidence>
<reference evidence="3" key="1">
    <citation type="submission" date="2016-11" db="UniProtKB">
        <authorList>
            <consortium name="WormBaseParasite"/>
        </authorList>
    </citation>
    <scope>IDENTIFICATION</scope>
</reference>
<keyword evidence="1" id="KW-0472">Membrane</keyword>
<evidence type="ECO:0000313" key="3">
    <source>
        <dbReference type="WBParaSite" id="Hba_13639"/>
    </source>
</evidence>
<proteinExistence type="predicted"/>
<dbReference type="AlphaFoldDB" id="A0A1I7X8C3"/>
<dbReference type="Proteomes" id="UP000095283">
    <property type="component" value="Unplaced"/>
</dbReference>
<keyword evidence="1" id="KW-1133">Transmembrane helix</keyword>
<protein>
    <submittedName>
        <fullName evidence="3">Thioredoxin domain-containing protein</fullName>
    </submittedName>
</protein>
<feature type="transmembrane region" description="Helical" evidence="1">
    <location>
        <begin position="15"/>
        <end position="33"/>
    </location>
</feature>
<evidence type="ECO:0000313" key="2">
    <source>
        <dbReference type="Proteomes" id="UP000095283"/>
    </source>
</evidence>
<accession>A0A1I7X8C3</accession>
<name>A0A1I7X8C3_HETBA</name>